<sequence length="46" mass="5513">MKNYLMENFEKINVILITLLIFILLILIFMSYVINSENYKKNSITI</sequence>
<dbReference type="EMBL" id="LR134141">
    <property type="protein sequence ID" value="VEA01452.1"/>
    <property type="molecule type" value="Genomic_DNA"/>
</dbReference>
<keyword evidence="1" id="KW-0472">Membrane</keyword>
<accession>A0A6D2G6C2</accession>
<evidence type="ECO:0000313" key="3">
    <source>
        <dbReference type="Proteomes" id="UP000267858"/>
    </source>
</evidence>
<name>A0A6D2G6C2_SALER</name>
<evidence type="ECO:0000256" key="1">
    <source>
        <dbReference type="SAM" id="Phobius"/>
    </source>
</evidence>
<feature type="transmembrane region" description="Helical" evidence="1">
    <location>
        <begin position="12"/>
        <end position="34"/>
    </location>
</feature>
<evidence type="ECO:0000313" key="2">
    <source>
        <dbReference type="EMBL" id="VEA01452.1"/>
    </source>
</evidence>
<organism evidence="2 3">
    <name type="scientific">Salmonella enterica subsp. salamae</name>
    <dbReference type="NCBI Taxonomy" id="59202"/>
    <lineage>
        <taxon>Bacteria</taxon>
        <taxon>Pseudomonadati</taxon>
        <taxon>Pseudomonadota</taxon>
        <taxon>Gammaproteobacteria</taxon>
        <taxon>Enterobacterales</taxon>
        <taxon>Enterobacteriaceae</taxon>
        <taxon>Salmonella</taxon>
    </lineage>
</organism>
<dbReference type="AlphaFoldDB" id="A0A6D2G6C2"/>
<reference evidence="2 3" key="1">
    <citation type="submission" date="2018-12" db="EMBL/GenBank/DDBJ databases">
        <authorList>
            <consortium name="Pathogen Informatics"/>
        </authorList>
    </citation>
    <scope>NUCLEOTIDE SEQUENCE [LARGE SCALE GENOMIC DNA]</scope>
    <source>
        <strain evidence="2 3">NCTC5773</strain>
    </source>
</reference>
<keyword evidence="1" id="KW-0812">Transmembrane</keyword>
<protein>
    <submittedName>
        <fullName evidence="2">Uncharacterized protein</fullName>
    </submittedName>
</protein>
<gene>
    <name evidence="2" type="ORF">NCTC5773_01472</name>
</gene>
<proteinExistence type="predicted"/>
<dbReference type="Proteomes" id="UP000267858">
    <property type="component" value="Chromosome"/>
</dbReference>
<keyword evidence="1" id="KW-1133">Transmembrane helix</keyword>